<name>A0A1C0YUM6_9BACL</name>
<evidence type="ECO:0000313" key="1">
    <source>
        <dbReference type="EMBL" id="OCS90850.1"/>
    </source>
</evidence>
<accession>A0A1C0YUM6</accession>
<evidence type="ECO:0000313" key="2">
    <source>
        <dbReference type="Proteomes" id="UP000093482"/>
    </source>
</evidence>
<reference evidence="1 2" key="1">
    <citation type="submission" date="2016-07" db="EMBL/GenBank/DDBJ databases">
        <title>Caryophanon latum genome sequencing.</title>
        <authorList>
            <person name="Verma A."/>
            <person name="Pal Y."/>
            <person name="Krishnamurthi S."/>
        </authorList>
    </citation>
    <scope>NUCLEOTIDE SEQUENCE [LARGE SCALE GENOMIC DNA]</scope>
    <source>
        <strain evidence="1 2">DSM 14151</strain>
    </source>
</reference>
<dbReference type="RefSeq" id="WP_066464311.1">
    <property type="nucleotide sequence ID" value="NZ_MATO01000034.1"/>
</dbReference>
<sequence length="148" mass="17190">MNYYDVTENPTGTTYNELIQALCDHSDSFYFITRAEFQYDEAVLAQFAPHVLHTYKTQKWETTTITGKAATAYIIEANDDTCALLQHYASSLYDWVAPKLPEDLTFTKNDFHWFTCCTHEKFAMFSIRSAHYEQIMLNVDGLSVEKRD</sequence>
<dbReference type="EMBL" id="MATO01000034">
    <property type="protein sequence ID" value="OCS90850.1"/>
    <property type="molecule type" value="Genomic_DNA"/>
</dbReference>
<dbReference type="Proteomes" id="UP000093482">
    <property type="component" value="Unassembled WGS sequence"/>
</dbReference>
<organism evidence="1 2">
    <name type="scientific">Caryophanon latum</name>
    <dbReference type="NCBI Taxonomy" id="33977"/>
    <lineage>
        <taxon>Bacteria</taxon>
        <taxon>Bacillati</taxon>
        <taxon>Bacillota</taxon>
        <taxon>Bacilli</taxon>
        <taxon>Bacillales</taxon>
        <taxon>Caryophanaceae</taxon>
        <taxon>Caryophanon</taxon>
    </lineage>
</organism>
<dbReference type="OrthoDB" id="268235at2"/>
<keyword evidence="2" id="KW-1185">Reference proteome</keyword>
<protein>
    <submittedName>
        <fullName evidence="1">Uncharacterized protein</fullName>
    </submittedName>
</protein>
<comment type="caution">
    <text evidence="1">The sequence shown here is derived from an EMBL/GenBank/DDBJ whole genome shotgun (WGS) entry which is preliminary data.</text>
</comment>
<proteinExistence type="predicted"/>
<gene>
    <name evidence="1" type="ORF">A6K76_02020</name>
</gene>
<dbReference type="AlphaFoldDB" id="A0A1C0YUM6"/>